<protein>
    <submittedName>
        <fullName evidence="2">Uncharacterized protein</fullName>
    </submittedName>
</protein>
<name>K2F4K3_9BACT</name>
<evidence type="ECO:0000313" key="2">
    <source>
        <dbReference type="EMBL" id="EKE26036.1"/>
    </source>
</evidence>
<accession>K2F4K3</accession>
<reference evidence="2" key="1">
    <citation type="journal article" date="2012" name="Science">
        <title>Fermentation, hydrogen, and sulfur metabolism in multiple uncultivated bacterial phyla.</title>
        <authorList>
            <person name="Wrighton K.C."/>
            <person name="Thomas B.C."/>
            <person name="Sharon I."/>
            <person name="Miller C.S."/>
            <person name="Castelle C.J."/>
            <person name="VerBerkmoes N.C."/>
            <person name="Wilkins M.J."/>
            <person name="Hettich R.L."/>
            <person name="Lipton M.S."/>
            <person name="Williams K.H."/>
            <person name="Long P.E."/>
            <person name="Banfield J.F."/>
        </authorList>
    </citation>
    <scope>NUCLEOTIDE SEQUENCE [LARGE SCALE GENOMIC DNA]</scope>
</reference>
<keyword evidence="1" id="KW-0812">Transmembrane</keyword>
<evidence type="ECO:0000256" key="1">
    <source>
        <dbReference type="SAM" id="Phobius"/>
    </source>
</evidence>
<keyword evidence="1" id="KW-0472">Membrane</keyword>
<keyword evidence="1" id="KW-1133">Transmembrane helix</keyword>
<sequence length="119" mass="13748">MFLKKSCESYSSTFKDSNVLCSLSEKNKISIRLMFLIPTSFSPIEIFSLLLLEISQNFKNSSSYKWIMSFGSNQILMFNQLGSLAVFQSIFLITIFQSSHLQGISKRAFLYQSIFQLWN</sequence>
<proteinExistence type="predicted"/>
<dbReference type="EMBL" id="AMFJ01000976">
    <property type="protein sequence ID" value="EKE26036.1"/>
    <property type="molecule type" value="Genomic_DNA"/>
</dbReference>
<gene>
    <name evidence="2" type="ORF">ACD_4C00460G0001</name>
</gene>
<feature type="transmembrane region" description="Helical" evidence="1">
    <location>
        <begin position="33"/>
        <end position="55"/>
    </location>
</feature>
<feature type="transmembrane region" description="Helical" evidence="1">
    <location>
        <begin position="75"/>
        <end position="96"/>
    </location>
</feature>
<dbReference type="AlphaFoldDB" id="K2F4K3"/>
<comment type="caution">
    <text evidence="2">The sequence shown here is derived from an EMBL/GenBank/DDBJ whole genome shotgun (WGS) entry which is preliminary data.</text>
</comment>
<organism evidence="2">
    <name type="scientific">uncultured bacterium</name>
    <name type="common">gcode 4</name>
    <dbReference type="NCBI Taxonomy" id="1234023"/>
    <lineage>
        <taxon>Bacteria</taxon>
        <taxon>environmental samples</taxon>
    </lineage>
</organism>
<feature type="non-terminal residue" evidence="2">
    <location>
        <position position="119"/>
    </location>
</feature>